<comment type="caution">
    <text evidence="1">The sequence shown here is derived from an EMBL/GenBank/DDBJ whole genome shotgun (WGS) entry which is preliminary data.</text>
</comment>
<accession>A0A951Q9G4</accession>
<name>A0A951Q9G4_9CYAN</name>
<dbReference type="AlphaFoldDB" id="A0A951Q9G4"/>
<reference evidence="1" key="1">
    <citation type="submission" date="2021-05" db="EMBL/GenBank/DDBJ databases">
        <authorList>
            <person name="Pietrasiak N."/>
            <person name="Ward R."/>
            <person name="Stajich J.E."/>
            <person name="Kurbessoian T."/>
        </authorList>
    </citation>
    <scope>NUCLEOTIDE SEQUENCE</scope>
    <source>
        <strain evidence="1">UHER 2000/2452</strain>
    </source>
</reference>
<dbReference type="EMBL" id="JAHHHD010000002">
    <property type="protein sequence ID" value="MBW4657751.1"/>
    <property type="molecule type" value="Genomic_DNA"/>
</dbReference>
<evidence type="ECO:0000313" key="1">
    <source>
        <dbReference type="EMBL" id="MBW4657751.1"/>
    </source>
</evidence>
<protein>
    <submittedName>
        <fullName evidence="1">Uncharacterized protein</fullName>
    </submittedName>
</protein>
<organism evidence="1 2">
    <name type="scientific">Drouetiella hepatica Uher 2000/2452</name>
    <dbReference type="NCBI Taxonomy" id="904376"/>
    <lineage>
        <taxon>Bacteria</taxon>
        <taxon>Bacillati</taxon>
        <taxon>Cyanobacteriota</taxon>
        <taxon>Cyanophyceae</taxon>
        <taxon>Oculatellales</taxon>
        <taxon>Oculatellaceae</taxon>
        <taxon>Drouetiella</taxon>
    </lineage>
</organism>
<gene>
    <name evidence="1" type="ORF">KME15_03690</name>
</gene>
<dbReference type="Proteomes" id="UP000757435">
    <property type="component" value="Unassembled WGS sequence"/>
</dbReference>
<evidence type="ECO:0000313" key="2">
    <source>
        <dbReference type="Proteomes" id="UP000757435"/>
    </source>
</evidence>
<reference evidence="1" key="2">
    <citation type="journal article" date="2022" name="Microbiol. Resour. Announc.">
        <title>Metagenome Sequencing to Explore Phylogenomics of Terrestrial Cyanobacteria.</title>
        <authorList>
            <person name="Ward R.D."/>
            <person name="Stajich J.E."/>
            <person name="Johansen J.R."/>
            <person name="Huntemann M."/>
            <person name="Clum A."/>
            <person name="Foster B."/>
            <person name="Foster B."/>
            <person name="Roux S."/>
            <person name="Palaniappan K."/>
            <person name="Varghese N."/>
            <person name="Mukherjee S."/>
            <person name="Reddy T.B.K."/>
            <person name="Daum C."/>
            <person name="Copeland A."/>
            <person name="Chen I.A."/>
            <person name="Ivanova N.N."/>
            <person name="Kyrpides N.C."/>
            <person name="Shapiro N."/>
            <person name="Eloe-Fadrosh E.A."/>
            <person name="Pietrasiak N."/>
        </authorList>
    </citation>
    <scope>NUCLEOTIDE SEQUENCE</scope>
    <source>
        <strain evidence="1">UHER 2000/2452</strain>
    </source>
</reference>
<proteinExistence type="predicted"/>
<sequence>MARKKKTELRLYITPNLDRLLKTLSGLSDQTVSSIVEDTLRESLPDRYQELMDTHNLGKLLEDED</sequence>